<dbReference type="Proteomes" id="UP001189624">
    <property type="component" value="Chromosome 10"/>
</dbReference>
<dbReference type="Gramene" id="rna-AYBTSS11_LOCUS29334">
    <property type="protein sequence ID" value="CAJ1977185.1"/>
    <property type="gene ID" value="gene-AYBTSS11_LOCUS29334"/>
</dbReference>
<dbReference type="EMBL" id="OY731407">
    <property type="protein sequence ID" value="CAJ1977185.1"/>
    <property type="molecule type" value="Genomic_DNA"/>
</dbReference>
<organism evidence="1 2">
    <name type="scientific">Sphenostylis stenocarpa</name>
    <dbReference type="NCBI Taxonomy" id="92480"/>
    <lineage>
        <taxon>Eukaryota</taxon>
        <taxon>Viridiplantae</taxon>
        <taxon>Streptophyta</taxon>
        <taxon>Embryophyta</taxon>
        <taxon>Tracheophyta</taxon>
        <taxon>Spermatophyta</taxon>
        <taxon>Magnoliopsida</taxon>
        <taxon>eudicotyledons</taxon>
        <taxon>Gunneridae</taxon>
        <taxon>Pentapetalae</taxon>
        <taxon>rosids</taxon>
        <taxon>fabids</taxon>
        <taxon>Fabales</taxon>
        <taxon>Fabaceae</taxon>
        <taxon>Papilionoideae</taxon>
        <taxon>50 kb inversion clade</taxon>
        <taxon>NPAAA clade</taxon>
        <taxon>indigoferoid/millettioid clade</taxon>
        <taxon>Phaseoleae</taxon>
        <taxon>Sphenostylis</taxon>
    </lineage>
</organism>
<dbReference type="AlphaFoldDB" id="A0AA86W2Q7"/>
<accession>A0AA86W2Q7</accession>
<evidence type="ECO:0000313" key="2">
    <source>
        <dbReference type="Proteomes" id="UP001189624"/>
    </source>
</evidence>
<sequence>MDEIEVNYVFHKSSVNNHTENITRDGSVDLFPEMGSTITDPIYVRNYENGSIPRIKNYQDQRVLTPDLIYSKRKIPKGCNGINLSQSWSPKHSQALTNPLFEGQMLGEVVQIYLPYPLLSQAQATIRTITV</sequence>
<keyword evidence="2" id="KW-1185">Reference proteome</keyword>
<name>A0AA86W2Q7_9FABA</name>
<gene>
    <name evidence="1" type="ORF">AYBTSS11_LOCUS29334</name>
</gene>
<evidence type="ECO:0000313" key="1">
    <source>
        <dbReference type="EMBL" id="CAJ1977185.1"/>
    </source>
</evidence>
<proteinExistence type="predicted"/>
<protein>
    <submittedName>
        <fullName evidence="1">Uncharacterized protein</fullName>
    </submittedName>
</protein>
<reference evidence="1" key="1">
    <citation type="submission" date="2023-10" db="EMBL/GenBank/DDBJ databases">
        <authorList>
            <person name="Domelevo Entfellner J.-B."/>
        </authorList>
    </citation>
    <scope>NUCLEOTIDE SEQUENCE</scope>
</reference>